<dbReference type="PANTHER" id="PTHR40453">
    <property type="entry name" value="PROTEIN YOEF"/>
    <property type="match status" value="1"/>
</dbReference>
<dbReference type="CDD" id="cd00882">
    <property type="entry name" value="Ras_like_GTPase"/>
    <property type="match status" value="1"/>
</dbReference>
<accession>A0A848BYQ3</accession>
<comment type="caution">
    <text evidence="2">The sequence shown here is derived from an EMBL/GenBank/DDBJ whole genome shotgun (WGS) entry which is preliminary data.</text>
</comment>
<sequence length="147" mass="16363">MKKRIMIIGAGQSGKSTLANWLNQTDRPLRKTQDAIYGRRTIDIPGAYLENTWMYKYIIALSQGASHILILVDQSRPVEVYSPGFACIFTCPVTGIITKCDEHPENYDMCVRQLRRCGIQEVILPISLRTGAGLAALERRLAATHAG</sequence>
<protein>
    <submittedName>
        <fullName evidence="2">Ethanolamine utilization protein EutP</fullName>
    </submittedName>
</protein>
<reference evidence="2 3" key="1">
    <citation type="submission" date="2020-04" db="EMBL/GenBank/DDBJ databases">
        <authorList>
            <person name="Hitch T.C.A."/>
            <person name="Wylensek D."/>
            <person name="Clavel T."/>
        </authorList>
    </citation>
    <scope>NUCLEOTIDE SEQUENCE [LARGE SCALE GENOMIC DNA]</scope>
    <source>
        <strain evidence="2 3">Oil-RF-744-FAT-WT-6-1</strain>
    </source>
</reference>
<dbReference type="RefSeq" id="WP_059076750.1">
    <property type="nucleotide sequence ID" value="NZ_JABAFG010000010.1"/>
</dbReference>
<name>A0A848BYQ3_9FIRM</name>
<evidence type="ECO:0000256" key="1">
    <source>
        <dbReference type="PIRNR" id="PIRNR036409"/>
    </source>
</evidence>
<dbReference type="SUPFAM" id="SSF52540">
    <property type="entry name" value="P-loop containing nucleoside triphosphate hydrolases"/>
    <property type="match status" value="1"/>
</dbReference>
<evidence type="ECO:0000313" key="3">
    <source>
        <dbReference type="Proteomes" id="UP000591071"/>
    </source>
</evidence>
<dbReference type="GO" id="GO:0005524">
    <property type="term" value="F:ATP binding"/>
    <property type="evidence" value="ECO:0007669"/>
    <property type="project" value="UniProtKB-UniRule"/>
</dbReference>
<dbReference type="InterPro" id="IPR027417">
    <property type="entry name" value="P-loop_NTPase"/>
</dbReference>
<dbReference type="PIRSF" id="PIRSF036409">
    <property type="entry name" value="EutP_PduV"/>
    <property type="match status" value="1"/>
</dbReference>
<dbReference type="Pfam" id="PF10662">
    <property type="entry name" value="PduV-EutP"/>
    <property type="match status" value="1"/>
</dbReference>
<proteinExistence type="inferred from homology"/>
<dbReference type="AlphaFoldDB" id="A0A848BYQ3"/>
<dbReference type="Gene3D" id="3.40.50.300">
    <property type="entry name" value="P-loop containing nucleotide triphosphate hydrolases"/>
    <property type="match status" value="1"/>
</dbReference>
<dbReference type="GO" id="GO:0006576">
    <property type="term" value="P:biogenic amine metabolic process"/>
    <property type="evidence" value="ECO:0007669"/>
    <property type="project" value="InterPro"/>
</dbReference>
<keyword evidence="1" id="KW-0547">Nucleotide-binding</keyword>
<dbReference type="EMBL" id="JABAFG010000010">
    <property type="protein sequence ID" value="NME28406.1"/>
    <property type="molecule type" value="Genomic_DNA"/>
</dbReference>
<evidence type="ECO:0000313" key="2">
    <source>
        <dbReference type="EMBL" id="NME28406.1"/>
    </source>
</evidence>
<dbReference type="InterPro" id="IPR012381">
    <property type="entry name" value="EutP_PduV"/>
</dbReference>
<dbReference type="PANTHER" id="PTHR40453:SF1">
    <property type="entry name" value="PROTEIN YOEF"/>
    <property type="match status" value="1"/>
</dbReference>
<dbReference type="Proteomes" id="UP000591071">
    <property type="component" value="Unassembled WGS sequence"/>
</dbReference>
<comment type="similarity">
    <text evidence="1">Belongs to the EutP/PduV family.</text>
</comment>
<organism evidence="2 3">
    <name type="scientific">Megasphaera hexanoica</name>
    <dbReference type="NCBI Taxonomy" id="1675036"/>
    <lineage>
        <taxon>Bacteria</taxon>
        <taxon>Bacillati</taxon>
        <taxon>Bacillota</taxon>
        <taxon>Negativicutes</taxon>
        <taxon>Veillonellales</taxon>
        <taxon>Veillonellaceae</taxon>
        <taxon>Megasphaera</taxon>
    </lineage>
</organism>
<gene>
    <name evidence="2" type="ORF">HF872_07185</name>
</gene>